<proteinExistence type="predicted"/>
<evidence type="ECO:0000313" key="2">
    <source>
        <dbReference type="Proteomes" id="UP000319700"/>
    </source>
</evidence>
<dbReference type="EMBL" id="RCZH01000006">
    <property type="protein sequence ID" value="TPG40865.1"/>
    <property type="molecule type" value="Genomic_DNA"/>
</dbReference>
<keyword evidence="2" id="KW-1185">Reference proteome</keyword>
<accession>A0A502ESN6</accession>
<dbReference type="AlphaFoldDB" id="A0A502ESN6"/>
<name>A0A502ESN6_9FLAO</name>
<comment type="caution">
    <text evidence="1">The sequence shown here is derived from an EMBL/GenBank/DDBJ whole genome shotgun (WGS) entry which is preliminary data.</text>
</comment>
<reference evidence="1 2" key="1">
    <citation type="journal article" date="2019" name="Environ. Microbiol.">
        <title>Species interactions and distinct microbial communities in high Arctic permafrost affected cryosols are associated with the CH4 and CO2 gas fluxes.</title>
        <authorList>
            <person name="Altshuler I."/>
            <person name="Hamel J."/>
            <person name="Turney S."/>
            <person name="Magnuson E."/>
            <person name="Levesque R."/>
            <person name="Greer C."/>
            <person name="Whyte L.G."/>
        </authorList>
    </citation>
    <scope>NUCLEOTIDE SEQUENCE [LARGE SCALE GENOMIC DNA]</scope>
    <source>
        <strain evidence="1 2">42</strain>
    </source>
</reference>
<organism evidence="1 2">
    <name type="scientific">Flavobacterium pectinovorum</name>
    <dbReference type="NCBI Taxonomy" id="29533"/>
    <lineage>
        <taxon>Bacteria</taxon>
        <taxon>Pseudomonadati</taxon>
        <taxon>Bacteroidota</taxon>
        <taxon>Flavobacteriia</taxon>
        <taxon>Flavobacteriales</taxon>
        <taxon>Flavobacteriaceae</taxon>
        <taxon>Flavobacterium</taxon>
    </lineage>
</organism>
<gene>
    <name evidence="1" type="ORF">EAH81_11020</name>
</gene>
<protein>
    <submittedName>
        <fullName evidence="1">Uncharacterized protein</fullName>
    </submittedName>
</protein>
<sequence length="92" mass="10664">MDILDSSNAPTNYKRLDFIGLLPKIIIADLIETITLIQNNETYDPSFLDSAEHFSVFEVAFSNPYFSIENSLTIHMDDLKLLLTEWFEFRNS</sequence>
<dbReference type="Proteomes" id="UP000319700">
    <property type="component" value="Unassembled WGS sequence"/>
</dbReference>
<evidence type="ECO:0000313" key="1">
    <source>
        <dbReference type="EMBL" id="TPG40865.1"/>
    </source>
</evidence>